<proteinExistence type="predicted"/>
<dbReference type="InterPro" id="IPR011992">
    <property type="entry name" value="EF-hand-dom_pair"/>
</dbReference>
<dbReference type="PROSITE" id="PS50031">
    <property type="entry name" value="EH"/>
    <property type="match status" value="1"/>
</dbReference>
<dbReference type="EMBL" id="OU015569">
    <property type="protein sequence ID" value="CAG5094104.1"/>
    <property type="molecule type" value="Genomic_DNA"/>
</dbReference>
<name>A0ABN7SCG4_OIKDI</name>
<reference evidence="2 3" key="1">
    <citation type="submission" date="2021-04" db="EMBL/GenBank/DDBJ databases">
        <authorList>
            <person name="Bliznina A."/>
        </authorList>
    </citation>
    <scope>NUCLEOTIDE SEQUENCE [LARGE SCALE GENOMIC DNA]</scope>
</reference>
<dbReference type="Gene3D" id="1.10.238.10">
    <property type="entry name" value="EF-hand"/>
    <property type="match status" value="1"/>
</dbReference>
<accession>A0ABN7SCG4</accession>
<sequence>MRSRAEKSKAKTDIWRIEDEQAQFYFEAYRLECGEKSQLFLAKAVQLFQRSKLRQEELAIVWELAQIDNAKQRVSLPDFFVVFHLIVARRNGCPLPFALPPQLKSSALKQAEQIQKPLERRSIAELKNSIEQINKKNASILEAIKTTGVEIRRAQFCRIYREKHLFTKQREKKQVMF</sequence>
<dbReference type="SMART" id="SM00027">
    <property type="entry name" value="EH"/>
    <property type="match status" value="1"/>
</dbReference>
<feature type="domain" description="EH" evidence="1">
    <location>
        <begin position="20"/>
        <end position="110"/>
    </location>
</feature>
<evidence type="ECO:0000313" key="2">
    <source>
        <dbReference type="EMBL" id="CAG5094104.1"/>
    </source>
</evidence>
<dbReference type="InterPro" id="IPR000261">
    <property type="entry name" value="EH_dom"/>
</dbReference>
<evidence type="ECO:0000259" key="1">
    <source>
        <dbReference type="PROSITE" id="PS50031"/>
    </source>
</evidence>
<organism evidence="2 3">
    <name type="scientific">Oikopleura dioica</name>
    <name type="common">Tunicate</name>
    <dbReference type="NCBI Taxonomy" id="34765"/>
    <lineage>
        <taxon>Eukaryota</taxon>
        <taxon>Metazoa</taxon>
        <taxon>Chordata</taxon>
        <taxon>Tunicata</taxon>
        <taxon>Appendicularia</taxon>
        <taxon>Copelata</taxon>
        <taxon>Oikopleuridae</taxon>
        <taxon>Oikopleura</taxon>
    </lineage>
</organism>
<dbReference type="SUPFAM" id="SSF47473">
    <property type="entry name" value="EF-hand"/>
    <property type="match status" value="1"/>
</dbReference>
<dbReference type="Proteomes" id="UP001158576">
    <property type="component" value="Chromosome XSR"/>
</dbReference>
<dbReference type="PANTHER" id="PTHR11216">
    <property type="entry name" value="EH DOMAIN"/>
    <property type="match status" value="1"/>
</dbReference>
<evidence type="ECO:0000313" key="3">
    <source>
        <dbReference type="Proteomes" id="UP001158576"/>
    </source>
</evidence>
<gene>
    <name evidence="2" type="ORF">OKIOD_LOCUS4807</name>
</gene>
<dbReference type="Pfam" id="PF12763">
    <property type="entry name" value="EH"/>
    <property type="match status" value="1"/>
</dbReference>
<keyword evidence="3" id="KW-1185">Reference proteome</keyword>
<protein>
    <submittedName>
        <fullName evidence="2">Oidioi.mRNA.OKI2018_I69.XSR.g13249.t1.cds</fullName>
    </submittedName>
</protein>